<keyword evidence="4" id="KW-1185">Reference proteome</keyword>
<dbReference type="EMBL" id="JACASD010000015">
    <property type="protein sequence ID" value="NWE87966.1"/>
    <property type="molecule type" value="Genomic_DNA"/>
</dbReference>
<evidence type="ECO:0000313" key="4">
    <source>
        <dbReference type="Proteomes" id="UP000572863"/>
    </source>
</evidence>
<dbReference type="Proteomes" id="UP000572863">
    <property type="component" value="Unassembled WGS sequence"/>
</dbReference>
<organism evidence="3 5">
    <name type="scientific">Pseudomonas reactans</name>
    <dbReference type="NCBI Taxonomy" id="117680"/>
    <lineage>
        <taxon>Bacteria</taxon>
        <taxon>Pseudomonadati</taxon>
        <taxon>Pseudomonadota</taxon>
        <taxon>Gammaproteobacteria</taxon>
        <taxon>Pseudomonadales</taxon>
        <taxon>Pseudomonadaceae</taxon>
        <taxon>Pseudomonas</taxon>
    </lineage>
</organism>
<keyword evidence="1" id="KW-0472">Membrane</keyword>
<gene>
    <name evidence="2" type="ORF">HX871_07135</name>
    <name evidence="3" type="ORF">HX893_07455</name>
</gene>
<keyword evidence="1" id="KW-1133">Transmembrane helix</keyword>
<evidence type="ECO:0000313" key="2">
    <source>
        <dbReference type="EMBL" id="NWD94184.1"/>
    </source>
</evidence>
<sequence>MFAKIVVGILIGFVAGFVDSKGPFWAKRAETILQVLIFLIGLAFLASSFAGGVMYGVMAIAEIGLGFCAYGIVFRPTSVYS</sequence>
<comment type="caution">
    <text evidence="3">The sequence shown here is derived from an EMBL/GenBank/DDBJ whole genome shotgun (WGS) entry which is preliminary data.</text>
</comment>
<evidence type="ECO:0000313" key="5">
    <source>
        <dbReference type="Proteomes" id="UP000585226"/>
    </source>
</evidence>
<keyword evidence="1" id="KW-0812">Transmembrane</keyword>
<feature type="transmembrane region" description="Helical" evidence="1">
    <location>
        <begin position="36"/>
        <end position="57"/>
    </location>
</feature>
<reference evidence="4 5" key="1">
    <citation type="submission" date="2020-04" db="EMBL/GenBank/DDBJ databases">
        <title>Molecular characterization of pseudomonads from Agaricus bisporus reveal novel blotch 2 pathogens in Western Europe.</title>
        <authorList>
            <person name="Taparia T."/>
            <person name="Krijger M."/>
            <person name="Haynes E."/>
            <person name="Elpinstone J.G."/>
            <person name="Noble R."/>
            <person name="Van Der Wolf J."/>
        </authorList>
    </citation>
    <scope>NUCLEOTIDE SEQUENCE [LARGE SCALE GENOMIC DNA]</scope>
    <source>
        <strain evidence="2 4">P7774</strain>
        <strain evidence="3 5">P8021</strain>
    </source>
</reference>
<evidence type="ECO:0000256" key="1">
    <source>
        <dbReference type="SAM" id="Phobius"/>
    </source>
</evidence>
<name>A0A7Y8G0A0_9PSED</name>
<dbReference type="EMBL" id="JACARY010000009">
    <property type="protein sequence ID" value="NWD94184.1"/>
    <property type="molecule type" value="Genomic_DNA"/>
</dbReference>
<proteinExistence type="predicted"/>
<protein>
    <submittedName>
        <fullName evidence="3">Uncharacterized protein</fullName>
    </submittedName>
</protein>
<dbReference type="Proteomes" id="UP000585226">
    <property type="component" value="Unassembled WGS sequence"/>
</dbReference>
<accession>A0A7Y8G0A0</accession>
<evidence type="ECO:0000313" key="3">
    <source>
        <dbReference type="EMBL" id="NWE87966.1"/>
    </source>
</evidence>
<dbReference type="AlphaFoldDB" id="A0A7Y8G0A0"/>